<reference evidence="2" key="2">
    <citation type="journal article" date="2022" name="Microb. Genom.">
        <title>A chromosome-scale genome assembly of the tomato pathogen Cladosporium fulvum reveals a compartmentalized genome architecture and the presence of a dispensable chromosome.</title>
        <authorList>
            <person name="Zaccaron A.Z."/>
            <person name="Chen L.H."/>
            <person name="Samaras A."/>
            <person name="Stergiopoulos I."/>
        </authorList>
    </citation>
    <scope>NUCLEOTIDE SEQUENCE</scope>
    <source>
        <strain evidence="2">Race5_Kim</strain>
    </source>
</reference>
<protein>
    <recommendedName>
        <fullName evidence="4">F-box domain-containing protein</fullName>
    </recommendedName>
</protein>
<proteinExistence type="predicted"/>
<evidence type="ECO:0008006" key="4">
    <source>
        <dbReference type="Google" id="ProtNLM"/>
    </source>
</evidence>
<gene>
    <name evidence="2" type="ORF">CLAFUR5_03912</name>
</gene>
<accession>A0A9Q8P7M9</accession>
<name>A0A9Q8P7M9_PASFU</name>
<dbReference type="EMBL" id="CP090166">
    <property type="protein sequence ID" value="UJO16198.1"/>
    <property type="molecule type" value="Genomic_DNA"/>
</dbReference>
<dbReference type="KEGG" id="ffu:CLAFUR5_03912"/>
<feature type="region of interest" description="Disordered" evidence="1">
    <location>
        <begin position="1"/>
        <end position="34"/>
    </location>
</feature>
<evidence type="ECO:0000313" key="2">
    <source>
        <dbReference type="EMBL" id="UJO16198.1"/>
    </source>
</evidence>
<dbReference type="AlphaFoldDB" id="A0A9Q8P7M9"/>
<dbReference type="Proteomes" id="UP000756132">
    <property type="component" value="Chromosome 4"/>
</dbReference>
<dbReference type="RefSeq" id="XP_047760564.1">
    <property type="nucleotide sequence ID" value="XM_047903060.1"/>
</dbReference>
<dbReference type="InterPro" id="IPR038883">
    <property type="entry name" value="AN11006-like"/>
</dbReference>
<evidence type="ECO:0000313" key="3">
    <source>
        <dbReference type="Proteomes" id="UP000756132"/>
    </source>
</evidence>
<dbReference type="GeneID" id="71983790"/>
<reference evidence="2" key="1">
    <citation type="submission" date="2021-12" db="EMBL/GenBank/DDBJ databases">
        <authorList>
            <person name="Zaccaron A."/>
            <person name="Stergiopoulos I."/>
        </authorList>
    </citation>
    <scope>NUCLEOTIDE SEQUENCE</scope>
    <source>
        <strain evidence="2">Race5_Kim</strain>
    </source>
</reference>
<dbReference type="PANTHER" id="PTHR42085">
    <property type="entry name" value="F-BOX DOMAIN-CONTAINING PROTEIN"/>
    <property type="match status" value="1"/>
</dbReference>
<dbReference type="OrthoDB" id="5372935at2759"/>
<keyword evidence="3" id="KW-1185">Reference proteome</keyword>
<sequence length="281" mass="31679">MAPRHKKMASVASTAPSSAMSSRMTSRASSPAPTKRQPFRFFDLPSELRLRIYEYALWTPKPVDLVSDNFRTILPRLALFLVSRRMHSEAYPVFYAQPIRLFPDARSRFYKTKKPLLQRLPTKYREAITTLELQLGPGWSRIPLNQNTRSQLGLMECKSLRTLKVFIELDPTNDMIFEGFRGDNATSDTYKWHCVQLLAGIMEQVPSLEVVEFDAYPSVAKNGPLVSALIRKVKEGGKKLVYGPLRRWDKDDNEPGLIGLEAAMASMVIGSNAPQSVAVTA</sequence>
<dbReference type="PANTHER" id="PTHR42085:SF2">
    <property type="entry name" value="F-BOX DOMAIN-CONTAINING PROTEIN"/>
    <property type="match status" value="1"/>
</dbReference>
<feature type="compositionally biased region" description="Low complexity" evidence="1">
    <location>
        <begin position="9"/>
        <end position="32"/>
    </location>
</feature>
<organism evidence="2 3">
    <name type="scientific">Passalora fulva</name>
    <name type="common">Tomato leaf mold</name>
    <name type="synonym">Cladosporium fulvum</name>
    <dbReference type="NCBI Taxonomy" id="5499"/>
    <lineage>
        <taxon>Eukaryota</taxon>
        <taxon>Fungi</taxon>
        <taxon>Dikarya</taxon>
        <taxon>Ascomycota</taxon>
        <taxon>Pezizomycotina</taxon>
        <taxon>Dothideomycetes</taxon>
        <taxon>Dothideomycetidae</taxon>
        <taxon>Mycosphaerellales</taxon>
        <taxon>Mycosphaerellaceae</taxon>
        <taxon>Fulvia</taxon>
    </lineage>
</organism>
<evidence type="ECO:0000256" key="1">
    <source>
        <dbReference type="SAM" id="MobiDB-lite"/>
    </source>
</evidence>